<sequence length="94" mass="10246">MKHLMTLAILLGSTPALANASHEENLALTVCEDAGERLAEGNGTKATLQNSTYIGEDHYACSVMFENDEVTQVVFFTLLNGEMDKVQLNDAIKK</sequence>
<feature type="signal peptide" evidence="1">
    <location>
        <begin position="1"/>
        <end position="18"/>
    </location>
</feature>
<name>A0ABQ0JNQ3_9VIBR</name>
<gene>
    <name evidence="2" type="ORF">JCM19239_5296</name>
</gene>
<feature type="chain" id="PRO_5046612230" description="Secreted protein" evidence="1">
    <location>
        <begin position="19"/>
        <end position="94"/>
    </location>
</feature>
<comment type="caution">
    <text evidence="2">The sequence shown here is derived from an EMBL/GenBank/DDBJ whole genome shotgun (WGS) entry which is preliminary data.</text>
</comment>
<evidence type="ECO:0000256" key="1">
    <source>
        <dbReference type="SAM" id="SignalP"/>
    </source>
</evidence>
<accession>A0ABQ0JNQ3</accession>
<reference evidence="3" key="1">
    <citation type="submission" date="2014-09" db="EMBL/GenBank/DDBJ databases">
        <title>Vibrio variabilis JCM 19239. (C206) whole genome shotgun sequence.</title>
        <authorList>
            <person name="Sawabe T."/>
            <person name="Meirelles P."/>
            <person name="Nakanishi M."/>
            <person name="Sayaka M."/>
            <person name="Hattori M."/>
            <person name="Ohkuma M."/>
        </authorList>
    </citation>
    <scope>NUCLEOTIDE SEQUENCE [LARGE SCALE GENOMIC DNA]</scope>
    <source>
        <strain evidence="3">JCM 19239</strain>
    </source>
</reference>
<keyword evidence="3" id="KW-1185">Reference proteome</keyword>
<proteinExistence type="predicted"/>
<reference evidence="3" key="2">
    <citation type="submission" date="2014-09" db="EMBL/GenBank/DDBJ databases">
        <authorList>
            <consortium name="NBRP consortium"/>
            <person name="Sawabe T."/>
            <person name="Meirelles P."/>
            <person name="Nakanishi M."/>
            <person name="Sayaka M."/>
            <person name="Hattori M."/>
            <person name="Ohkuma M."/>
        </authorList>
    </citation>
    <scope>NUCLEOTIDE SEQUENCE [LARGE SCALE GENOMIC DNA]</scope>
    <source>
        <strain evidence="3">JCM 19239</strain>
    </source>
</reference>
<evidence type="ECO:0000313" key="2">
    <source>
        <dbReference type="EMBL" id="GAL30379.1"/>
    </source>
</evidence>
<protein>
    <recommendedName>
        <fullName evidence="4">Secreted protein</fullName>
    </recommendedName>
</protein>
<evidence type="ECO:0008006" key="4">
    <source>
        <dbReference type="Google" id="ProtNLM"/>
    </source>
</evidence>
<dbReference type="Proteomes" id="UP000029223">
    <property type="component" value="Unassembled WGS sequence"/>
</dbReference>
<evidence type="ECO:0000313" key="3">
    <source>
        <dbReference type="Proteomes" id="UP000029223"/>
    </source>
</evidence>
<organism evidence="2 3">
    <name type="scientific">Vibrio variabilis</name>
    <dbReference type="NCBI Taxonomy" id="990271"/>
    <lineage>
        <taxon>Bacteria</taxon>
        <taxon>Pseudomonadati</taxon>
        <taxon>Pseudomonadota</taxon>
        <taxon>Gammaproteobacteria</taxon>
        <taxon>Vibrionales</taxon>
        <taxon>Vibrionaceae</taxon>
        <taxon>Vibrio</taxon>
    </lineage>
</organism>
<keyword evidence="1" id="KW-0732">Signal</keyword>
<dbReference type="EMBL" id="BBMS01000093">
    <property type="protein sequence ID" value="GAL30379.1"/>
    <property type="molecule type" value="Genomic_DNA"/>
</dbReference>